<dbReference type="InterPro" id="IPR000587">
    <property type="entry name" value="Creatinase_N"/>
</dbReference>
<dbReference type="CDD" id="cd01092">
    <property type="entry name" value="APP-like"/>
    <property type="match status" value="1"/>
</dbReference>
<organism evidence="7 10">
    <name type="scientific">Staphylococcus agnetis</name>
    <dbReference type="NCBI Taxonomy" id="985762"/>
    <lineage>
        <taxon>Bacteria</taxon>
        <taxon>Bacillati</taxon>
        <taxon>Bacillota</taxon>
        <taxon>Bacilli</taxon>
        <taxon>Bacillales</taxon>
        <taxon>Staphylococcaceae</taxon>
        <taxon>Staphylococcus</taxon>
    </lineage>
</organism>
<dbReference type="Proteomes" id="UP000646308">
    <property type="component" value="Unassembled WGS sequence"/>
</dbReference>
<protein>
    <submittedName>
        <fullName evidence="7">M24 family metallopeptidase</fullName>
    </submittedName>
    <submittedName>
        <fullName evidence="8">Peptidase M24 family protein</fullName>
    </submittedName>
</protein>
<comment type="similarity">
    <text evidence="2">Belongs to the peptidase M24B family.</text>
</comment>
<dbReference type="SUPFAM" id="SSF55920">
    <property type="entry name" value="Creatinase/aminopeptidase"/>
    <property type="match status" value="1"/>
</dbReference>
<dbReference type="InterPro" id="IPR036005">
    <property type="entry name" value="Creatinase/aminopeptidase-like"/>
</dbReference>
<evidence type="ECO:0000259" key="5">
    <source>
        <dbReference type="Pfam" id="PF00557"/>
    </source>
</evidence>
<dbReference type="AlphaFoldDB" id="A0A242VFH4"/>
<reference evidence="7" key="2">
    <citation type="submission" date="2019-11" db="EMBL/GenBank/DDBJ databases">
        <title>Whole genome comparisons of Staphylococcus agnetis isolates from cattle and chickens.</title>
        <authorList>
            <person name="Rhoads D."/>
            <person name="Shwani A."/>
            <person name="Adkins P."/>
            <person name="Calcutt M."/>
            <person name="Middleton J."/>
        </authorList>
    </citation>
    <scope>NUCLEOTIDE SEQUENCE</scope>
    <source>
        <strain evidence="7">1387</strain>
    </source>
</reference>
<dbReference type="Proteomes" id="UP000195208">
    <property type="component" value="Unassembled WGS sequence"/>
</dbReference>
<dbReference type="InterPro" id="IPR050659">
    <property type="entry name" value="Peptidase_M24B"/>
</dbReference>
<dbReference type="Gene3D" id="3.40.350.10">
    <property type="entry name" value="Creatinase/prolidase N-terminal domain"/>
    <property type="match status" value="1"/>
</dbReference>
<dbReference type="InterPro" id="IPR000994">
    <property type="entry name" value="Pept_M24"/>
</dbReference>
<evidence type="ECO:0000256" key="2">
    <source>
        <dbReference type="ARBA" id="ARBA00008766"/>
    </source>
</evidence>
<evidence type="ECO:0000313" key="7">
    <source>
        <dbReference type="EMBL" id="NJI03492.1"/>
    </source>
</evidence>
<dbReference type="RefSeq" id="WP_060551239.1">
    <property type="nucleotide sequence ID" value="NZ_CP009623.1"/>
</dbReference>
<dbReference type="GeneID" id="57691801"/>
<gene>
    <name evidence="8" type="ORF">B9M88_06265</name>
    <name evidence="7" type="ORF">GLV84_11695</name>
</gene>
<comment type="cofactor">
    <cofactor evidence="1">
        <name>Mn(2+)</name>
        <dbReference type="ChEBI" id="CHEBI:29035"/>
    </cofactor>
</comment>
<dbReference type="Pfam" id="PF01321">
    <property type="entry name" value="Creatinase_N"/>
    <property type="match status" value="1"/>
</dbReference>
<name>A0A242VFH4_9STAP</name>
<keyword evidence="4" id="KW-0464">Manganese</keyword>
<accession>A0A242VFH4</accession>
<dbReference type="Gene3D" id="3.90.230.10">
    <property type="entry name" value="Creatinase/methionine aminopeptidase superfamily"/>
    <property type="match status" value="1"/>
</dbReference>
<dbReference type="EMBL" id="WMFL01000085">
    <property type="protein sequence ID" value="NJI03492.1"/>
    <property type="molecule type" value="Genomic_DNA"/>
</dbReference>
<feature type="domain" description="Peptidase M24" evidence="5">
    <location>
        <begin position="139"/>
        <end position="340"/>
    </location>
</feature>
<feature type="domain" description="Creatinase N-terminal" evidence="6">
    <location>
        <begin position="4"/>
        <end position="130"/>
    </location>
</feature>
<dbReference type="InterPro" id="IPR029149">
    <property type="entry name" value="Creatin/AminoP/Spt16_N"/>
</dbReference>
<dbReference type="FunFam" id="3.90.230.10:FF:000014">
    <property type="entry name" value="Aminopeptidase P family protein"/>
    <property type="match status" value="1"/>
</dbReference>
<dbReference type="GO" id="GO:0016787">
    <property type="term" value="F:hydrolase activity"/>
    <property type="evidence" value="ECO:0007669"/>
    <property type="project" value="UniProtKB-KW"/>
</dbReference>
<proteinExistence type="inferred from homology"/>
<comment type="caution">
    <text evidence="7">The sequence shown here is derived from an EMBL/GenBank/DDBJ whole genome shotgun (WGS) entry which is preliminary data.</text>
</comment>
<sequence length="351" mass="39757">MNQIEQLVSKLNEAQVDAAWISHPINIFYFTGYKSEPHERLFALLVKATGECVLFCPQLEVEEVKASPFEGTIIGYLDTENPYQKYDASIKTMFIEENHLTYRRYQELTKAFHINAVYPVDPIIQEMRNIKTEHEINILSKAAQLADECMRIGEAFLKEGVTEREVVNHIENEIKAFGVNEMSFDTMVLFGDHAAAPHGTPGERQLKNNEFVLFDLGVIYQNYCSDITRTIAFGHPSDEAQKVYDIVKKAEQEAINKIKPGVKISDIDKTARQIISDAGYGEYFPHRLGHGLGLEAHEYQDISETNDNVLEEGMVITIEPGIYVPGIVGVRIEDDILVTKNGYQSLSSYQK</sequence>
<evidence type="ECO:0000256" key="3">
    <source>
        <dbReference type="ARBA" id="ARBA00022801"/>
    </source>
</evidence>
<keyword evidence="9" id="KW-1185">Reference proteome</keyword>
<evidence type="ECO:0000313" key="10">
    <source>
        <dbReference type="Proteomes" id="UP000646308"/>
    </source>
</evidence>
<reference evidence="8 9" key="1">
    <citation type="submission" date="2017-04" db="EMBL/GenBank/DDBJ databases">
        <title>Staphylococcus agnetis, a potential pathogen in the broiler production.</title>
        <authorList>
            <person name="Poulsen L."/>
        </authorList>
    </citation>
    <scope>NUCLEOTIDE SEQUENCE [LARGE SCALE GENOMIC DNA]</scope>
    <source>
        <strain evidence="8 9">723_310714_2_2_spleen</strain>
    </source>
</reference>
<evidence type="ECO:0000313" key="8">
    <source>
        <dbReference type="EMBL" id="OTW31059.1"/>
    </source>
</evidence>
<dbReference type="SUPFAM" id="SSF53092">
    <property type="entry name" value="Creatinase/prolidase N-terminal domain"/>
    <property type="match status" value="1"/>
</dbReference>
<keyword evidence="3" id="KW-0378">Hydrolase</keyword>
<dbReference type="EMBL" id="NEFX01000012">
    <property type="protein sequence ID" value="OTW31059.1"/>
    <property type="molecule type" value="Genomic_DNA"/>
</dbReference>
<evidence type="ECO:0000256" key="4">
    <source>
        <dbReference type="ARBA" id="ARBA00023211"/>
    </source>
</evidence>
<evidence type="ECO:0000256" key="1">
    <source>
        <dbReference type="ARBA" id="ARBA00001936"/>
    </source>
</evidence>
<dbReference type="KEGG" id="sagq:EP23_04310"/>
<evidence type="ECO:0000259" key="6">
    <source>
        <dbReference type="Pfam" id="PF01321"/>
    </source>
</evidence>
<dbReference type="OrthoDB" id="9806388at2"/>
<dbReference type="Pfam" id="PF00557">
    <property type="entry name" value="Peptidase_M24"/>
    <property type="match status" value="1"/>
</dbReference>
<dbReference type="PANTHER" id="PTHR46112:SF10">
    <property type="entry name" value="DIPEPTIDASE YKVY-RELATED"/>
    <property type="match status" value="1"/>
</dbReference>
<evidence type="ECO:0000313" key="9">
    <source>
        <dbReference type="Proteomes" id="UP000195208"/>
    </source>
</evidence>
<dbReference type="PANTHER" id="PTHR46112">
    <property type="entry name" value="AMINOPEPTIDASE"/>
    <property type="match status" value="1"/>
</dbReference>